<reference evidence="1" key="1">
    <citation type="submission" date="2022-08" db="EMBL/GenBank/DDBJ databases">
        <title>Genome Sequence of Fusarium decemcellulare.</title>
        <authorList>
            <person name="Buettner E."/>
        </authorList>
    </citation>
    <scope>NUCLEOTIDE SEQUENCE</scope>
    <source>
        <strain evidence="1">Babe19</strain>
    </source>
</reference>
<accession>A0ACC1S5K1</accession>
<gene>
    <name evidence="1" type="ORF">NM208_g8386</name>
</gene>
<dbReference type="EMBL" id="JANRMS010000947">
    <property type="protein sequence ID" value="KAJ3532567.1"/>
    <property type="molecule type" value="Genomic_DNA"/>
</dbReference>
<comment type="caution">
    <text evidence="1">The sequence shown here is derived from an EMBL/GenBank/DDBJ whole genome shotgun (WGS) entry which is preliminary data.</text>
</comment>
<dbReference type="Proteomes" id="UP001148629">
    <property type="component" value="Unassembled WGS sequence"/>
</dbReference>
<keyword evidence="2" id="KW-1185">Reference proteome</keyword>
<protein>
    <submittedName>
        <fullName evidence="1">Uncharacterized protein</fullName>
    </submittedName>
</protein>
<evidence type="ECO:0000313" key="1">
    <source>
        <dbReference type="EMBL" id="KAJ3532567.1"/>
    </source>
</evidence>
<evidence type="ECO:0000313" key="2">
    <source>
        <dbReference type="Proteomes" id="UP001148629"/>
    </source>
</evidence>
<proteinExistence type="predicted"/>
<name>A0ACC1S5K1_9HYPO</name>
<organism evidence="1 2">
    <name type="scientific">Fusarium decemcellulare</name>
    <dbReference type="NCBI Taxonomy" id="57161"/>
    <lineage>
        <taxon>Eukaryota</taxon>
        <taxon>Fungi</taxon>
        <taxon>Dikarya</taxon>
        <taxon>Ascomycota</taxon>
        <taxon>Pezizomycotina</taxon>
        <taxon>Sordariomycetes</taxon>
        <taxon>Hypocreomycetidae</taxon>
        <taxon>Hypocreales</taxon>
        <taxon>Nectriaceae</taxon>
        <taxon>Fusarium</taxon>
        <taxon>Fusarium decemcellulare species complex</taxon>
    </lineage>
</organism>
<sequence>MALPQHLDLPLELLFEICSYLEEQDLFNAVQIKPLHTAALWTLYSQDTCGDELNQSCALTWGAFYGKENAVEWAIHMGASIECSRPFHGRDIFIEGDNPLNIAASQGHVNIIQILLDNGAEVNSWTHHDPLAMSSQSRLWKTGRSFSPLFSAILHGHESVARFLIQKGASLVIEDPEKSLPCDPSKQERVNALHLAAECGMLELVRFLVEEHGIPIDSRDSFQRIPLVFAMSTSSDIENKDVIKYLVDRGSSLDFVDSVGYNLMHRAVLIPNGDKAEEILQILLRAGVEVNTTGAHDGPTPLHLAVWKRNRALIATLVDAGARVDMISLEDLLLRYTRPKEPRNLEAQARSIGCLYSLLRRQVPDDMEHLLLRLLETNYGQAAEVLYRFGVDLPDMSPRGLVALIHNLLDPEWVECGNTSLAFMIRNLGHIICRLEPEVLLAKLLAGPYVNSPDIIGLMQQDINLDWRDEEGRTLLHILASNEKYRPRECDDPVLNGLLDRGIDVNAKCKGGMTALHLLVVNSMSDWYTDSEDNFGQAVDDLVMNGLDINAVDASGQTALHHLARSPKANLLAYRIKELILRGLDVPFRDNDSKRAFDVFLEQRKSLVEQRVKPFAIEIFSAMPCPLSEHVKPPWCTEDSEPEPFNWGWEE</sequence>